<accession>A0ABD6H580</accession>
<keyword evidence="1" id="KW-0812">Transmembrane</keyword>
<feature type="transmembrane region" description="Helical" evidence="1">
    <location>
        <begin position="242"/>
        <end position="261"/>
    </location>
</feature>
<dbReference type="Proteomes" id="UP000179536">
    <property type="component" value="Unassembled WGS sequence"/>
</dbReference>
<feature type="transmembrane region" description="Helical" evidence="1">
    <location>
        <begin position="212"/>
        <end position="230"/>
    </location>
</feature>
<organism evidence="2 3">
    <name type="scientific">Agrobacterium vitis</name>
    <name type="common">Rhizobium vitis</name>
    <dbReference type="NCBI Taxonomy" id="373"/>
    <lineage>
        <taxon>Bacteria</taxon>
        <taxon>Pseudomonadati</taxon>
        <taxon>Pseudomonadota</taxon>
        <taxon>Alphaproteobacteria</taxon>
        <taxon>Hyphomicrobiales</taxon>
        <taxon>Rhizobiaceae</taxon>
        <taxon>Rhizobium/Agrobacterium group</taxon>
        <taxon>Agrobacterium</taxon>
    </lineage>
</organism>
<feature type="transmembrane region" description="Helical" evidence="1">
    <location>
        <begin position="298"/>
        <end position="322"/>
    </location>
</feature>
<evidence type="ECO:0000313" key="3">
    <source>
        <dbReference type="Proteomes" id="UP000179536"/>
    </source>
</evidence>
<keyword evidence="1" id="KW-0472">Membrane</keyword>
<dbReference type="EMBL" id="MBFA02000003">
    <property type="protein sequence ID" value="MUP09458.1"/>
    <property type="molecule type" value="Genomic_DNA"/>
</dbReference>
<evidence type="ECO:0000256" key="1">
    <source>
        <dbReference type="SAM" id="Phobius"/>
    </source>
</evidence>
<reference evidence="2 3" key="1">
    <citation type="submission" date="2019-11" db="EMBL/GenBank/DDBJ databases">
        <title>Whole-genome sequencing of Allorhizobium vitis.</title>
        <authorList>
            <person name="Gan H.M."/>
            <person name="Savka M.A."/>
        </authorList>
    </citation>
    <scope>NUCLEOTIDE SEQUENCE [LARGE SCALE GENOMIC DNA]</scope>
    <source>
        <strain evidence="2 3">RF2/1</strain>
    </source>
</reference>
<keyword evidence="1" id="KW-1133">Transmembrane helix</keyword>
<dbReference type="RefSeq" id="WP_015916106.1">
    <property type="nucleotide sequence ID" value="NZ_MBFA02000003.1"/>
</dbReference>
<protein>
    <submittedName>
        <fullName evidence="2">Uncharacterized protein</fullName>
    </submittedName>
</protein>
<proteinExistence type="predicted"/>
<sequence length="325" mass="37394">MRDIGQNNSNSITATDETAEVSMQVLQNMYAKITGKREQISRSVNVNHVTKFEDLENLHIKIYQSCEQYNIVTKNESIVIYHVDESKEQFSSFDRFRAYNKSSLSAIENIHFEYNILIKLPLVNEPQNYKITIDIHSRTSIIKKMQKNEGVAAIFFSMIADNTGNIKISYVDYTVAMNFMNVIDGWFNSLFRGKQRNWVKFPKKYSHEFSGILKLASLALFLTTSYLYYISNPVNLEKILPYSIMIFGGAHVLLSISGRIGKSIEKNIDLIHSSSYVHLNRGDEMSITEDKDSTNRSVVIISLNIILAFAVNIFSNYIWFFMGFK</sequence>
<evidence type="ECO:0000313" key="2">
    <source>
        <dbReference type="EMBL" id="MUP09458.1"/>
    </source>
</evidence>
<gene>
    <name evidence="2" type="ORF">BBK91_006240</name>
</gene>
<dbReference type="AlphaFoldDB" id="A0ABD6H580"/>
<comment type="caution">
    <text evidence="2">The sequence shown here is derived from an EMBL/GenBank/DDBJ whole genome shotgun (WGS) entry which is preliminary data.</text>
</comment>
<name>A0ABD6H580_AGRVI</name>